<dbReference type="EMBL" id="KK439991">
    <property type="protein sequence ID" value="KFQ69886.1"/>
    <property type="molecule type" value="Genomic_DNA"/>
</dbReference>
<sequence length="197" mass="22238">RFLRGTCKKTDGTCSFSHKVSKDKMPVCSYFLKGICSNSNCPYSHVYVSRKAEVCQDFLKGYCPMGEKCKKKHTLVCPDFTKKGICPRGAHCKLLHPQKKRHPREAEDGDRSDPPSKWRRVWEETGRNDPAQLHDDGEVPGPSSVEQEVKFWKETDTSPTSWLQKLPSFISLQSSASPGDQGCKVKKDEDESEDEPG</sequence>
<keyword evidence="14" id="KW-1185">Reference proteome</keyword>
<dbReference type="SUPFAM" id="SSF90229">
    <property type="entry name" value="CCCH zinc finger"/>
    <property type="match status" value="2"/>
</dbReference>
<reference evidence="13 14" key="1">
    <citation type="submission" date="2014-04" db="EMBL/GenBank/DDBJ databases">
        <title>Genome evolution of avian class.</title>
        <authorList>
            <person name="Zhang G."/>
            <person name="Li C."/>
        </authorList>
    </citation>
    <scope>NUCLEOTIDE SEQUENCE [LARGE SCALE GENOMIC DNA]</scope>
    <source>
        <strain evidence="13">BGI_N335</strain>
    </source>
</reference>
<dbReference type="GO" id="GO:0005634">
    <property type="term" value="C:nucleus"/>
    <property type="evidence" value="ECO:0007669"/>
    <property type="project" value="UniProtKB-ARBA"/>
</dbReference>
<evidence type="ECO:0000256" key="11">
    <source>
        <dbReference type="SAM" id="MobiDB-lite"/>
    </source>
</evidence>
<evidence type="ECO:0000256" key="4">
    <source>
        <dbReference type="ARBA" id="ARBA00022833"/>
    </source>
</evidence>
<feature type="domain" description="C3H1-type" evidence="12">
    <location>
        <begin position="49"/>
        <end position="76"/>
    </location>
</feature>
<organism evidence="13 14">
    <name type="scientific">Phaethon lepturus</name>
    <name type="common">White-tailed tropicbird</name>
    <dbReference type="NCBI Taxonomy" id="97097"/>
    <lineage>
        <taxon>Eukaryota</taxon>
        <taxon>Metazoa</taxon>
        <taxon>Chordata</taxon>
        <taxon>Craniata</taxon>
        <taxon>Vertebrata</taxon>
        <taxon>Euteleostomi</taxon>
        <taxon>Archelosauria</taxon>
        <taxon>Archosauria</taxon>
        <taxon>Dinosauria</taxon>
        <taxon>Saurischia</taxon>
        <taxon>Theropoda</taxon>
        <taxon>Coelurosauria</taxon>
        <taxon>Aves</taxon>
        <taxon>Neognathae</taxon>
        <taxon>Neoaves</taxon>
        <taxon>Phaethontimorphae</taxon>
        <taxon>Phaethontiformes</taxon>
        <taxon>Phaethontidae</taxon>
        <taxon>Phaethon</taxon>
    </lineage>
</organism>
<feature type="compositionally biased region" description="Basic and acidic residues" evidence="11">
    <location>
        <begin position="147"/>
        <end position="156"/>
    </location>
</feature>
<dbReference type="Gene3D" id="4.10.1000.10">
    <property type="entry name" value="Zinc finger, CCCH-type"/>
    <property type="match status" value="2"/>
</dbReference>
<feature type="non-terminal residue" evidence="13">
    <location>
        <position position="1"/>
    </location>
</feature>
<dbReference type="InterPro" id="IPR000571">
    <property type="entry name" value="Znf_CCCH"/>
</dbReference>
<dbReference type="PhylomeDB" id="A0A091T691"/>
<evidence type="ECO:0000256" key="6">
    <source>
        <dbReference type="ARBA" id="ARBA00057285"/>
    </source>
</evidence>
<feature type="region of interest" description="Disordered" evidence="11">
    <location>
        <begin position="172"/>
        <end position="197"/>
    </location>
</feature>
<evidence type="ECO:0000256" key="7">
    <source>
        <dbReference type="ARBA" id="ARBA00064187"/>
    </source>
</evidence>
<dbReference type="FunFam" id="4.10.1000.10:FF:000022">
    <property type="entry name" value="Zinc finger CCCH domain-containing protein 7"/>
    <property type="match status" value="1"/>
</dbReference>
<evidence type="ECO:0000256" key="3">
    <source>
        <dbReference type="ARBA" id="ARBA00022771"/>
    </source>
</evidence>
<feature type="domain" description="C3H1-type" evidence="12">
    <location>
        <begin position="77"/>
        <end position="99"/>
    </location>
</feature>
<evidence type="ECO:0000256" key="5">
    <source>
        <dbReference type="ARBA" id="ARBA00023125"/>
    </source>
</evidence>
<dbReference type="AlphaFoldDB" id="A0A091T691"/>
<feature type="non-terminal residue" evidence="13">
    <location>
        <position position="197"/>
    </location>
</feature>
<evidence type="ECO:0000256" key="9">
    <source>
        <dbReference type="ARBA" id="ARBA00079564"/>
    </source>
</evidence>
<dbReference type="SMART" id="SM00356">
    <property type="entry name" value="ZnF_C3H1"/>
    <property type="match status" value="3"/>
</dbReference>
<feature type="zinc finger region" description="C3H1-type" evidence="10">
    <location>
        <begin position="49"/>
        <end position="76"/>
    </location>
</feature>
<feature type="region of interest" description="Disordered" evidence="11">
    <location>
        <begin position="97"/>
        <end position="158"/>
    </location>
</feature>
<gene>
    <name evidence="13" type="ORF">N335_08082</name>
</gene>
<keyword evidence="3 10" id="KW-0863">Zinc-finger</keyword>
<dbReference type="PANTHER" id="PTHR46156">
    <property type="entry name" value="CCCH ZINGC FINGER"/>
    <property type="match status" value="1"/>
</dbReference>
<name>A0A091T691_PHALP</name>
<accession>A0A091T691</accession>
<keyword evidence="5" id="KW-0238">DNA-binding</keyword>
<dbReference type="Proteomes" id="UP000053638">
    <property type="component" value="Unassembled WGS sequence"/>
</dbReference>
<proteinExistence type="predicted"/>
<evidence type="ECO:0000259" key="12">
    <source>
        <dbReference type="PROSITE" id="PS50103"/>
    </source>
</evidence>
<evidence type="ECO:0000313" key="14">
    <source>
        <dbReference type="Proteomes" id="UP000053638"/>
    </source>
</evidence>
<evidence type="ECO:0000313" key="13">
    <source>
        <dbReference type="EMBL" id="KFQ69886.1"/>
    </source>
</evidence>
<feature type="domain" description="C3H1-type" evidence="12">
    <location>
        <begin position="22"/>
        <end position="48"/>
    </location>
</feature>
<feature type="zinc finger region" description="C3H1-type" evidence="10">
    <location>
        <begin position="77"/>
        <end position="99"/>
    </location>
</feature>
<evidence type="ECO:0000256" key="10">
    <source>
        <dbReference type="PROSITE-ProRule" id="PRU00723"/>
    </source>
</evidence>
<keyword evidence="2" id="KW-0677">Repeat</keyword>
<dbReference type="GO" id="GO:0003677">
    <property type="term" value="F:DNA binding"/>
    <property type="evidence" value="ECO:0007669"/>
    <property type="project" value="UniProtKB-KW"/>
</dbReference>
<keyword evidence="1 10" id="KW-0479">Metal-binding</keyword>
<dbReference type="GO" id="GO:0008270">
    <property type="term" value="F:zinc ion binding"/>
    <property type="evidence" value="ECO:0007669"/>
    <property type="project" value="UniProtKB-KW"/>
</dbReference>
<protein>
    <recommendedName>
        <fullName evidence="8">Zinc finger CCCH domain-containing protein 3</fullName>
    </recommendedName>
    <alternativeName>
        <fullName evidence="9">Smad-interacting CPSF-like factor</fullName>
    </alternativeName>
</protein>
<keyword evidence="4 10" id="KW-0862">Zinc</keyword>
<comment type="subunit">
    <text evidence="7">Interacts with SMAD1, SMAD3, SMAD4, CPSF2 and CPSF3.</text>
</comment>
<dbReference type="FunFam" id="4.10.1000.10:FF:000008">
    <property type="entry name" value="zinc finger CCCH domain-containing protein 3"/>
    <property type="match status" value="1"/>
</dbReference>
<dbReference type="PANTHER" id="PTHR46156:SF1">
    <property type="entry name" value="ZINC FINGER CCCH DOMAIN-CONTAINING PROTEIN 3"/>
    <property type="match status" value="1"/>
</dbReference>
<dbReference type="Pfam" id="PF00642">
    <property type="entry name" value="zf-CCCH"/>
    <property type="match status" value="2"/>
</dbReference>
<evidence type="ECO:0000256" key="8">
    <source>
        <dbReference type="ARBA" id="ARBA00071600"/>
    </source>
</evidence>
<evidence type="ECO:0000256" key="2">
    <source>
        <dbReference type="ARBA" id="ARBA00022737"/>
    </source>
</evidence>
<dbReference type="InterPro" id="IPR036855">
    <property type="entry name" value="Znf_CCCH_sf"/>
</dbReference>
<comment type="function">
    <text evidence="6">Required for the export of polyadenylated mRNAs from the nucleus. Enhances ACVR1B-induced SMAD-dependent transcription. Binds to single-stranded DNA but not to double-stranded DNA in vitro. Involved in RNA cleavage.</text>
</comment>
<dbReference type="PROSITE" id="PS50103">
    <property type="entry name" value="ZF_C3H1"/>
    <property type="match status" value="3"/>
</dbReference>
<feature type="zinc finger region" description="C3H1-type" evidence="10">
    <location>
        <begin position="22"/>
        <end position="48"/>
    </location>
</feature>
<feature type="compositionally biased region" description="Basic and acidic residues" evidence="11">
    <location>
        <begin position="104"/>
        <end position="137"/>
    </location>
</feature>
<evidence type="ECO:0000256" key="1">
    <source>
        <dbReference type="ARBA" id="ARBA00022723"/>
    </source>
</evidence>